<evidence type="ECO:0000256" key="2">
    <source>
        <dbReference type="SAM" id="MobiDB-lite"/>
    </source>
</evidence>
<evidence type="ECO:0000313" key="5">
    <source>
        <dbReference type="EMBL" id="TIA67287.1"/>
    </source>
</evidence>
<evidence type="ECO:0000313" key="4">
    <source>
        <dbReference type="EMBL" id="THZ28126.1"/>
    </source>
</evidence>
<protein>
    <submittedName>
        <fullName evidence="4">Uncharacterized protein</fullName>
    </submittedName>
</protein>
<evidence type="ECO:0000313" key="8">
    <source>
        <dbReference type="Proteomes" id="UP000310374"/>
    </source>
</evidence>
<evidence type="ECO:0000256" key="1">
    <source>
        <dbReference type="SAM" id="Coils"/>
    </source>
</evidence>
<dbReference type="Proteomes" id="UP000304947">
    <property type="component" value="Unassembled WGS sequence"/>
</dbReference>
<proteinExistence type="predicted"/>
<gene>
    <name evidence="5" type="ORF">D6C83_02019</name>
    <name evidence="4" type="ORF">D6C90_08948</name>
    <name evidence="3" type="ORF">D6D12_10693</name>
</gene>
<dbReference type="Proteomes" id="UP000310374">
    <property type="component" value="Unassembled WGS sequence"/>
</dbReference>
<dbReference type="Proteomes" id="UP000310121">
    <property type="component" value="Unassembled WGS sequence"/>
</dbReference>
<organism evidence="4 7">
    <name type="scientific">Aureobasidium pullulans</name>
    <name type="common">Black yeast</name>
    <name type="synonym">Pullularia pullulans</name>
    <dbReference type="NCBI Taxonomy" id="5580"/>
    <lineage>
        <taxon>Eukaryota</taxon>
        <taxon>Fungi</taxon>
        <taxon>Dikarya</taxon>
        <taxon>Ascomycota</taxon>
        <taxon>Pezizomycotina</taxon>
        <taxon>Dothideomycetes</taxon>
        <taxon>Dothideomycetidae</taxon>
        <taxon>Dothideales</taxon>
        <taxon>Saccotheciaceae</taxon>
        <taxon>Aureobasidium</taxon>
    </lineage>
</organism>
<feature type="coiled-coil region" evidence="1">
    <location>
        <begin position="48"/>
        <end position="138"/>
    </location>
</feature>
<dbReference type="AlphaFoldDB" id="A0A4S9FNP0"/>
<reference evidence="6 7" key="1">
    <citation type="submission" date="2018-10" db="EMBL/GenBank/DDBJ databases">
        <title>Fifty Aureobasidium pullulans genomes reveal a recombining polyextremotolerant generalist.</title>
        <authorList>
            <person name="Gostincar C."/>
            <person name="Turk M."/>
            <person name="Zajc J."/>
            <person name="Gunde-Cimerman N."/>
        </authorList>
    </citation>
    <scope>NUCLEOTIDE SEQUENCE [LARGE SCALE GENOMIC DNA]</scope>
    <source>
        <strain evidence="3 8">EXF-10081</strain>
        <strain evidence="5 6">EXF-3380</strain>
        <strain evidence="4 7">EXF-3844</strain>
    </source>
</reference>
<dbReference type="EMBL" id="QZAT01000344">
    <property type="protein sequence ID" value="THX19492.1"/>
    <property type="molecule type" value="Genomic_DNA"/>
</dbReference>
<accession>A0A4S9FNP0</accession>
<sequence length="470" mass="52733">MPSSSVSLAHLGNGSKPSSLPSDSKSAFCNLRDAMETCIQHESYYTDAEGTKDRLLNLEIQSRELSEQLQQKSLVVEDLVLKFEKSGEEKAKLRNEANVQSAQLQGIQKQQHLLTQQIEKTEVSLAKAIQALENEKIRSGKLQEMLKSKEVELRESLTSSKSSREELRKWQSYRSTLLEVDLDRFREGISSIWRDTADMSEKYFRADIPRIFLERQSGWLDQAQAIYGEQPLPPIPASNSDVAKDVRMAIALAVFSSLVSMHLLQTTYIEGGKLELHDILLDKAYSNDEAESLCRALLLSISDFNNHDPCINSATDAIYNGFSIFANKLLGPTEYKNCMTDIQLLLSRIMDLWQDVQRSTVKVDASRHLGETSEWSRFSSGTMVKATQTAASRDTMPNDVVLVLFPGFIKTCTGRREMLFPRMVLTRSQIISAEAEAQAEADQAIPRPQKGQSRGRRNSILGKSLFLGVA</sequence>
<evidence type="ECO:0000313" key="6">
    <source>
        <dbReference type="Proteomes" id="UP000304947"/>
    </source>
</evidence>
<dbReference type="EMBL" id="QZBU01000406">
    <property type="protein sequence ID" value="TIA67287.1"/>
    <property type="molecule type" value="Genomic_DNA"/>
</dbReference>
<comment type="caution">
    <text evidence="4">The sequence shown here is derived from an EMBL/GenBank/DDBJ whole genome shotgun (WGS) entry which is preliminary data.</text>
</comment>
<name>A0A4S9FNP0_AURPU</name>
<feature type="region of interest" description="Disordered" evidence="2">
    <location>
        <begin position="437"/>
        <end position="456"/>
    </location>
</feature>
<feature type="compositionally biased region" description="Low complexity" evidence="2">
    <location>
        <begin position="15"/>
        <end position="24"/>
    </location>
</feature>
<keyword evidence="1" id="KW-0175">Coiled coil</keyword>
<dbReference type="EMBL" id="QZBN01001331">
    <property type="protein sequence ID" value="THZ28126.1"/>
    <property type="molecule type" value="Genomic_DNA"/>
</dbReference>
<feature type="region of interest" description="Disordered" evidence="2">
    <location>
        <begin position="1"/>
        <end position="24"/>
    </location>
</feature>
<evidence type="ECO:0000313" key="3">
    <source>
        <dbReference type="EMBL" id="THX19492.1"/>
    </source>
</evidence>
<evidence type="ECO:0000313" key="7">
    <source>
        <dbReference type="Proteomes" id="UP000310121"/>
    </source>
</evidence>